<comment type="subcellular location">
    <subcellularLocation>
        <location evidence="1">Nucleus</location>
    </subcellularLocation>
</comment>
<dbReference type="PROSITE" id="PS50858">
    <property type="entry name" value="BSD"/>
    <property type="match status" value="2"/>
</dbReference>
<keyword evidence="7" id="KW-0234">DNA repair</keyword>
<dbReference type="FunFam" id="2.30.29.30:FF:000115">
    <property type="entry name" value="General transcription factor IIH subunit 1"/>
    <property type="match status" value="1"/>
</dbReference>
<evidence type="ECO:0000256" key="8">
    <source>
        <dbReference type="ARBA" id="ARBA00023242"/>
    </source>
</evidence>
<dbReference type="Pfam" id="PF08567">
    <property type="entry name" value="PH_TFIIH"/>
    <property type="match status" value="1"/>
</dbReference>
<keyword evidence="3" id="KW-0677">Repeat</keyword>
<comment type="function">
    <text evidence="9">Component of the general transcription and DNA repair factor IIH (TFIIH) core complex, which is involved in general and transcription-coupled nucleotide excision repair (NER) of damaged DNA and, when complexed to CAK, in RNA transcription by RNA polymerase II. In NER, TFIIH acts by opening DNA around the lesion to allow the excision of the damaged oligonucleotide and its replacement by a new DNA fragment. In transcription, TFIIH has an essential role in transcription initiation. When the pre-initiation complex (PIC) has been established, TFIIH is required for promoter opening and promoter escape. Phosphorylation of the C-terminal tail (CTD) of the largest subunit of RNA polymerase II by the kinase module CAK controls the initiation of transcription.</text>
</comment>
<dbReference type="SMART" id="SM00751">
    <property type="entry name" value="BSD"/>
    <property type="match status" value="2"/>
</dbReference>
<dbReference type="InterPro" id="IPR027079">
    <property type="entry name" value="Tfb1/GTF2H1"/>
</dbReference>
<proteinExistence type="inferred from homology"/>
<dbReference type="Gene3D" id="2.30.29.30">
    <property type="entry name" value="Pleckstrin-homology domain (PH domain)/Phosphotyrosine-binding domain (PTB)"/>
    <property type="match status" value="1"/>
</dbReference>
<dbReference type="EMBL" id="UFQT01000226">
    <property type="protein sequence ID" value="SSX22048.1"/>
    <property type="molecule type" value="Genomic_DNA"/>
</dbReference>
<dbReference type="AlphaFoldDB" id="A0A336M7N3"/>
<dbReference type="GO" id="GO:0006351">
    <property type="term" value="P:DNA-templated transcription"/>
    <property type="evidence" value="ECO:0007669"/>
    <property type="project" value="InterPro"/>
</dbReference>
<dbReference type="InterPro" id="IPR005607">
    <property type="entry name" value="BSD_dom"/>
</dbReference>
<evidence type="ECO:0000256" key="5">
    <source>
        <dbReference type="ARBA" id="ARBA00023015"/>
    </source>
</evidence>
<dbReference type="GO" id="GO:0000439">
    <property type="term" value="C:transcription factor TFIIH core complex"/>
    <property type="evidence" value="ECO:0007669"/>
    <property type="project" value="InterPro"/>
</dbReference>
<dbReference type="Pfam" id="PF03909">
    <property type="entry name" value="BSD"/>
    <property type="match status" value="1"/>
</dbReference>
<dbReference type="SUPFAM" id="SSF140383">
    <property type="entry name" value="BSD domain-like"/>
    <property type="match status" value="2"/>
</dbReference>
<dbReference type="InterPro" id="IPR011993">
    <property type="entry name" value="PH-like_dom_sf"/>
</dbReference>
<sequence>MTTREDVLLQVGEVRFKKGDGTLYVMRERIAWMADHRDTVAASHRFQDIKMQKISPEGKPKIQLQVVLHDGNSSTFHFVNKEGQAAQMKDRDKVKELLQQLLPNFKRKVDKELEEKNRLLTENPALLQLYKDLVITKVITSEEFWESHAKKYTQKESTQKQDIGVSGAFLADIKPQTDGCNGLKYNLTADIIDCIFKTYPAVKKKHQENVPSKLSESEFWTKFFQSHYFHRDRLTSGTKDIFTECSRIDDKALEQAVAENAGDPLLDMRLFEDSSLAEGFCSASSTETQKHGQDKSGNIVHQNMIKRFNQHSFMVLKTCTDVKTLNASNPHTTASNTISSTQSSPDKTNGASNGRAPNHNNNNNNKITNGTHYPENNKRESSKEPDQSDEAVSTVKRARIMEKVMFEDLEADPAQKSTLPELNLTKVERYLHGPVPATTSNGPVSADEDDEQNIDMNSVCSQLARSTEAWMQRTPHKALVSPNAAVGALGELSPGGALMRGFQEQSLAQLVPPDVEKELRFLYLSLSELLKHFWNSFPAITTQQEQKAIQMHEALQRFQQAKLIPFEDRAMRELSPLGATLTQHLNQLLQAAKNKFVSWQERKMRQSTR</sequence>
<feature type="compositionally biased region" description="Basic and acidic residues" evidence="11">
    <location>
        <begin position="375"/>
        <end position="386"/>
    </location>
</feature>
<name>A0A336M7N3_CULSO</name>
<feature type="region of interest" description="Disordered" evidence="11">
    <location>
        <begin position="327"/>
        <end position="393"/>
    </location>
</feature>
<evidence type="ECO:0000313" key="13">
    <source>
        <dbReference type="EMBL" id="SSX22048.1"/>
    </source>
</evidence>
<dbReference type="Gene3D" id="6.10.140.1200">
    <property type="match status" value="1"/>
</dbReference>
<evidence type="ECO:0000256" key="4">
    <source>
        <dbReference type="ARBA" id="ARBA00022763"/>
    </source>
</evidence>
<gene>
    <name evidence="13" type="primary">CSON005886</name>
</gene>
<evidence type="ECO:0000259" key="12">
    <source>
        <dbReference type="PROSITE" id="PS50858"/>
    </source>
</evidence>
<keyword evidence="5" id="KW-0805">Transcription regulation</keyword>
<dbReference type="PANTHER" id="PTHR12856">
    <property type="entry name" value="TRANSCRIPTION INITIATION FACTOR IIH-RELATED"/>
    <property type="match status" value="1"/>
</dbReference>
<organism evidence="13">
    <name type="scientific">Culicoides sonorensis</name>
    <name type="common">Biting midge</name>
    <dbReference type="NCBI Taxonomy" id="179676"/>
    <lineage>
        <taxon>Eukaryota</taxon>
        <taxon>Metazoa</taxon>
        <taxon>Ecdysozoa</taxon>
        <taxon>Arthropoda</taxon>
        <taxon>Hexapoda</taxon>
        <taxon>Insecta</taxon>
        <taxon>Pterygota</taxon>
        <taxon>Neoptera</taxon>
        <taxon>Endopterygota</taxon>
        <taxon>Diptera</taxon>
        <taxon>Nematocera</taxon>
        <taxon>Chironomoidea</taxon>
        <taxon>Ceratopogonidae</taxon>
        <taxon>Ceratopogoninae</taxon>
        <taxon>Culicoides</taxon>
        <taxon>Monoculicoides</taxon>
    </lineage>
</organism>
<comment type="similarity">
    <text evidence="2">Belongs to the TFB1 family.</text>
</comment>
<feature type="domain" description="BSD" evidence="12">
    <location>
        <begin position="179"/>
        <end position="231"/>
    </location>
</feature>
<dbReference type="GO" id="GO:0006289">
    <property type="term" value="P:nucleotide-excision repair"/>
    <property type="evidence" value="ECO:0007669"/>
    <property type="project" value="InterPro"/>
</dbReference>
<dbReference type="InterPro" id="IPR013876">
    <property type="entry name" value="TFIIH_BTF_p62_N"/>
</dbReference>
<evidence type="ECO:0000256" key="2">
    <source>
        <dbReference type="ARBA" id="ARBA00009448"/>
    </source>
</evidence>
<feature type="domain" description="BSD" evidence="12">
    <location>
        <begin position="101"/>
        <end position="145"/>
    </location>
</feature>
<evidence type="ECO:0000256" key="6">
    <source>
        <dbReference type="ARBA" id="ARBA00023163"/>
    </source>
</evidence>
<dbReference type="OMA" id="VCTCELL"/>
<dbReference type="Gene3D" id="1.10.3970.10">
    <property type="entry name" value="BSD domain"/>
    <property type="match status" value="1"/>
</dbReference>
<keyword evidence="8" id="KW-0539">Nucleus</keyword>
<evidence type="ECO:0000256" key="3">
    <source>
        <dbReference type="ARBA" id="ARBA00022737"/>
    </source>
</evidence>
<evidence type="ECO:0000256" key="11">
    <source>
        <dbReference type="SAM" id="MobiDB-lite"/>
    </source>
</evidence>
<accession>A0A336M7N3</accession>
<protein>
    <recommendedName>
        <fullName evidence="10">General transcription factor IIH subunit 1</fullName>
    </recommendedName>
</protein>
<keyword evidence="4" id="KW-0227">DNA damage</keyword>
<evidence type="ECO:0000256" key="7">
    <source>
        <dbReference type="ARBA" id="ARBA00023204"/>
    </source>
</evidence>
<dbReference type="InterPro" id="IPR035925">
    <property type="entry name" value="BSD_dom_sf"/>
</dbReference>
<keyword evidence="6" id="KW-0804">Transcription</keyword>
<feature type="compositionally biased region" description="Low complexity" evidence="11">
    <location>
        <begin position="353"/>
        <end position="369"/>
    </location>
</feature>
<evidence type="ECO:0000256" key="10">
    <source>
        <dbReference type="ARBA" id="ARBA00070129"/>
    </source>
</evidence>
<evidence type="ECO:0000256" key="1">
    <source>
        <dbReference type="ARBA" id="ARBA00004123"/>
    </source>
</evidence>
<evidence type="ECO:0000256" key="9">
    <source>
        <dbReference type="ARBA" id="ARBA00057028"/>
    </source>
</evidence>
<dbReference type="SUPFAM" id="SSF50729">
    <property type="entry name" value="PH domain-like"/>
    <property type="match status" value="1"/>
</dbReference>
<dbReference type="CDD" id="cd13229">
    <property type="entry name" value="PH_TFIIH"/>
    <property type="match status" value="1"/>
</dbReference>
<reference evidence="13" key="1">
    <citation type="submission" date="2018-07" db="EMBL/GenBank/DDBJ databases">
        <authorList>
            <person name="Quirk P.G."/>
            <person name="Krulwich T.A."/>
        </authorList>
    </citation>
    <scope>NUCLEOTIDE SEQUENCE</scope>
</reference>
<dbReference type="VEuPathDB" id="VectorBase:CSON005886"/>
<feature type="compositionally biased region" description="Polar residues" evidence="11">
    <location>
        <begin position="327"/>
        <end position="352"/>
    </location>
</feature>